<dbReference type="SUPFAM" id="SSF46565">
    <property type="entry name" value="Chaperone J-domain"/>
    <property type="match status" value="1"/>
</dbReference>
<dbReference type="GO" id="GO:0051787">
    <property type="term" value="F:misfolded protein binding"/>
    <property type="evidence" value="ECO:0007669"/>
    <property type="project" value="TreeGrafter"/>
</dbReference>
<dbReference type="CDD" id="cd06257">
    <property type="entry name" value="DnaJ"/>
    <property type="match status" value="1"/>
</dbReference>
<dbReference type="OrthoDB" id="10250354at2759"/>
<evidence type="ECO:0000256" key="2">
    <source>
        <dbReference type="SAM" id="Phobius"/>
    </source>
</evidence>
<dbReference type="Gene3D" id="1.10.287.110">
    <property type="entry name" value="DnaJ domain"/>
    <property type="match status" value="1"/>
</dbReference>
<keyword evidence="2" id="KW-1133">Transmembrane helix</keyword>
<dbReference type="InterPro" id="IPR051948">
    <property type="entry name" value="Hsp70_co-chaperone_J-domain"/>
</dbReference>
<dbReference type="InterPro" id="IPR018253">
    <property type="entry name" value="DnaJ_domain_CS"/>
</dbReference>
<organism evidence="4 5">
    <name type="scientific">Babesia microti (strain RI)</name>
    <dbReference type="NCBI Taxonomy" id="1133968"/>
    <lineage>
        <taxon>Eukaryota</taxon>
        <taxon>Sar</taxon>
        <taxon>Alveolata</taxon>
        <taxon>Apicomplexa</taxon>
        <taxon>Aconoidasida</taxon>
        <taxon>Piroplasmida</taxon>
        <taxon>Babesiidae</taxon>
        <taxon>Babesia</taxon>
    </lineage>
</organism>
<reference evidence="4 5" key="3">
    <citation type="journal article" date="2016" name="Sci. Rep.">
        <title>Genome-wide diversity and gene expression profiling of Babesia microti isolates identify polymorphic genes that mediate host-pathogen interactions.</title>
        <authorList>
            <person name="Silva J.C."/>
            <person name="Cornillot E."/>
            <person name="McCracken C."/>
            <person name="Usmani-Brown S."/>
            <person name="Dwivedi A."/>
            <person name="Ifeonu O.O."/>
            <person name="Crabtree J."/>
            <person name="Gotia H.T."/>
            <person name="Virji A.Z."/>
            <person name="Reynes C."/>
            <person name="Colinge J."/>
            <person name="Kumar V."/>
            <person name="Lawres L."/>
            <person name="Pazzi J.E."/>
            <person name="Pablo J.V."/>
            <person name="Hung C."/>
            <person name="Brancato J."/>
            <person name="Kumari P."/>
            <person name="Orvis J."/>
            <person name="Tretina K."/>
            <person name="Chibucos M."/>
            <person name="Ott S."/>
            <person name="Sadzewicz L."/>
            <person name="Sengamalay N."/>
            <person name="Shetty A.C."/>
            <person name="Su Q."/>
            <person name="Tallon L."/>
            <person name="Fraser C.M."/>
            <person name="Frutos R."/>
            <person name="Molina D.M."/>
            <person name="Krause P.J."/>
            <person name="Ben Mamoun C."/>
        </authorList>
    </citation>
    <scope>NUCLEOTIDE SEQUENCE [LARGE SCALE GENOMIC DNA]</scope>
    <source>
        <strain evidence="4 5">RI</strain>
    </source>
</reference>
<evidence type="ECO:0000256" key="1">
    <source>
        <dbReference type="ARBA" id="ARBA00023186"/>
    </source>
</evidence>
<dbReference type="Proteomes" id="UP000002899">
    <property type="component" value="Chromosome II"/>
</dbReference>
<keyword evidence="2" id="KW-0812">Transmembrane</keyword>
<dbReference type="EMBL" id="FO082872">
    <property type="protein sequence ID" value="SJK85857.1"/>
    <property type="molecule type" value="Genomic_DNA"/>
</dbReference>
<dbReference type="PRINTS" id="PR00625">
    <property type="entry name" value="JDOMAIN"/>
</dbReference>
<dbReference type="InterPro" id="IPR036869">
    <property type="entry name" value="J_dom_sf"/>
</dbReference>
<protein>
    <recommendedName>
        <fullName evidence="3">J domain-containing protein</fullName>
    </recommendedName>
</protein>
<dbReference type="GO" id="GO:0005783">
    <property type="term" value="C:endoplasmic reticulum"/>
    <property type="evidence" value="ECO:0007669"/>
    <property type="project" value="TreeGrafter"/>
</dbReference>
<dbReference type="RefSeq" id="XP_021338070.1">
    <property type="nucleotide sequence ID" value="XM_021483109.1"/>
</dbReference>
<name>A0A1R4AA52_BABMR</name>
<feature type="transmembrane region" description="Helical" evidence="2">
    <location>
        <begin position="173"/>
        <end position="194"/>
    </location>
</feature>
<keyword evidence="5" id="KW-1185">Reference proteome</keyword>
<dbReference type="GO" id="GO:0036503">
    <property type="term" value="P:ERAD pathway"/>
    <property type="evidence" value="ECO:0007669"/>
    <property type="project" value="TreeGrafter"/>
</dbReference>
<sequence>MYIIYLCKYTKPYLSGIFIKKCYNVHFTAYFPHKMQIRDYSTNHFGDIDTFYSNLTSKNLNYYEILNISPKSTSDDIKKAFITLAKQYHPDICNDKRSKFIFMKIKQAHDGLQDTNYRKKYDKTLHKSCFVSDVILTDLLDIQFESLESELERLNRYKRYIDNERLDVINDKFFFLKIILGTAATLAFIVYVCLNLPKLVEFEAIKSGKSDVVSGSDFAEEEIVTAFYNPITRRWERIIHPFQAPTPAQLIEYYSQHRPRDSLKLDKIQMPQHKLPILKTTYQATSHPTVLYDPYRQKLVGIDKQL</sequence>
<reference evidence="4 5" key="1">
    <citation type="journal article" date="2012" name="Nucleic Acids Res.">
        <title>Sequencing of the smallest Apicomplexan genome from the human pathogen Babesia microti.</title>
        <authorList>
            <person name="Cornillot E."/>
            <person name="Hadj-Kaddour K."/>
            <person name="Dassouli A."/>
            <person name="Noel B."/>
            <person name="Ranwez V."/>
            <person name="Vacherie B."/>
            <person name="Augagneur Y."/>
            <person name="Bres V."/>
            <person name="Duclos A."/>
            <person name="Randazzo S."/>
            <person name="Carcy B."/>
            <person name="Debierre-Grockiego F."/>
            <person name="Delbecq S."/>
            <person name="Moubri-Menage K."/>
            <person name="Shams-Eldin H."/>
            <person name="Usmani-Brown S."/>
            <person name="Bringaud F."/>
            <person name="Wincker P."/>
            <person name="Vivares C.P."/>
            <person name="Schwarz R.T."/>
            <person name="Schetters T.P."/>
            <person name="Krause P.J."/>
            <person name="Gorenflot A."/>
            <person name="Berry V."/>
            <person name="Barbe V."/>
            <person name="Ben Mamoun C."/>
        </authorList>
    </citation>
    <scope>NUCLEOTIDE SEQUENCE [LARGE SCALE GENOMIC DNA]</scope>
    <source>
        <strain evidence="4 5">RI</strain>
    </source>
</reference>
<evidence type="ECO:0000313" key="4">
    <source>
        <dbReference type="EMBL" id="SJK85857.1"/>
    </source>
</evidence>
<keyword evidence="1" id="KW-0143">Chaperone</keyword>
<dbReference type="PANTHER" id="PTHR44360">
    <property type="entry name" value="DNAJ HOMOLOG SUBFAMILY B MEMBER 9"/>
    <property type="match status" value="1"/>
</dbReference>
<feature type="domain" description="J" evidence="3">
    <location>
        <begin position="61"/>
        <end position="125"/>
    </location>
</feature>
<dbReference type="InterPro" id="IPR001623">
    <property type="entry name" value="DnaJ_domain"/>
</dbReference>
<dbReference type="PROSITE" id="PS50076">
    <property type="entry name" value="DNAJ_2"/>
    <property type="match status" value="1"/>
</dbReference>
<reference evidence="4 5" key="2">
    <citation type="journal article" date="2013" name="PLoS ONE">
        <title>Whole genome mapping and re-organization of the nuclear and mitochondrial genomes of Babesia microti isolates.</title>
        <authorList>
            <person name="Cornillot E."/>
            <person name="Dassouli A."/>
            <person name="Garg A."/>
            <person name="Pachikara N."/>
            <person name="Randazzo S."/>
            <person name="Depoix D."/>
            <person name="Carcy B."/>
            <person name="Delbecq S."/>
            <person name="Frutos R."/>
            <person name="Silva J.C."/>
            <person name="Sutton R."/>
            <person name="Krause P.J."/>
            <person name="Mamoun C.B."/>
        </authorList>
    </citation>
    <scope>NUCLEOTIDE SEQUENCE [LARGE SCALE GENOMIC DNA]</scope>
    <source>
        <strain evidence="4 5">RI</strain>
    </source>
</reference>
<proteinExistence type="predicted"/>
<accession>A0A1R4AA52</accession>
<dbReference type="PROSITE" id="PS00636">
    <property type="entry name" value="DNAJ_1"/>
    <property type="match status" value="1"/>
</dbReference>
<dbReference type="VEuPathDB" id="PiroplasmaDB:BMR1_02g00975"/>
<dbReference type="GO" id="GO:0051087">
    <property type="term" value="F:protein-folding chaperone binding"/>
    <property type="evidence" value="ECO:0007669"/>
    <property type="project" value="TreeGrafter"/>
</dbReference>
<keyword evidence="2" id="KW-0472">Membrane</keyword>
<evidence type="ECO:0000259" key="3">
    <source>
        <dbReference type="PROSITE" id="PS50076"/>
    </source>
</evidence>
<dbReference type="AlphaFoldDB" id="A0A1R4AA52"/>
<evidence type="ECO:0000313" key="5">
    <source>
        <dbReference type="Proteomes" id="UP000002899"/>
    </source>
</evidence>
<dbReference type="PANTHER" id="PTHR44360:SF1">
    <property type="entry name" value="DNAJ HOMOLOG SUBFAMILY B MEMBER 9"/>
    <property type="match status" value="1"/>
</dbReference>
<dbReference type="Pfam" id="PF00226">
    <property type="entry name" value="DnaJ"/>
    <property type="match status" value="1"/>
</dbReference>
<dbReference type="GeneID" id="24423983"/>
<dbReference type="SMART" id="SM00271">
    <property type="entry name" value="DnaJ"/>
    <property type="match status" value="1"/>
</dbReference>
<dbReference type="KEGG" id="bmic:BMR1_02g00975"/>